<gene>
    <name evidence="1" type="ORF">V5O48_011041</name>
</gene>
<comment type="caution">
    <text evidence="1">The sequence shown here is derived from an EMBL/GenBank/DDBJ whole genome shotgun (WGS) entry which is preliminary data.</text>
</comment>
<accession>A0ABR3F6P6</accession>
<evidence type="ECO:0000313" key="1">
    <source>
        <dbReference type="EMBL" id="KAL0570915.1"/>
    </source>
</evidence>
<dbReference type="EMBL" id="JBAHYK010000854">
    <property type="protein sequence ID" value="KAL0570915.1"/>
    <property type="molecule type" value="Genomic_DNA"/>
</dbReference>
<protein>
    <submittedName>
        <fullName evidence="1">Uncharacterized protein</fullName>
    </submittedName>
</protein>
<proteinExistence type="predicted"/>
<dbReference type="Proteomes" id="UP001465976">
    <property type="component" value="Unassembled WGS sequence"/>
</dbReference>
<organism evidence="1 2">
    <name type="scientific">Marasmius crinis-equi</name>
    <dbReference type="NCBI Taxonomy" id="585013"/>
    <lineage>
        <taxon>Eukaryota</taxon>
        <taxon>Fungi</taxon>
        <taxon>Dikarya</taxon>
        <taxon>Basidiomycota</taxon>
        <taxon>Agaricomycotina</taxon>
        <taxon>Agaricomycetes</taxon>
        <taxon>Agaricomycetidae</taxon>
        <taxon>Agaricales</taxon>
        <taxon>Marasmiineae</taxon>
        <taxon>Marasmiaceae</taxon>
        <taxon>Marasmius</taxon>
    </lineage>
</organism>
<reference evidence="1 2" key="1">
    <citation type="submission" date="2024-02" db="EMBL/GenBank/DDBJ databases">
        <title>A draft genome for the cacao thread blight pathogen Marasmius crinis-equi.</title>
        <authorList>
            <person name="Cohen S.P."/>
            <person name="Baruah I.K."/>
            <person name="Amoako-Attah I."/>
            <person name="Bukari Y."/>
            <person name="Meinhardt L.W."/>
            <person name="Bailey B.A."/>
        </authorList>
    </citation>
    <scope>NUCLEOTIDE SEQUENCE [LARGE SCALE GENOMIC DNA]</scope>
    <source>
        <strain evidence="1 2">GH-76</strain>
    </source>
</reference>
<keyword evidence="2" id="KW-1185">Reference proteome</keyword>
<evidence type="ECO:0000313" key="2">
    <source>
        <dbReference type="Proteomes" id="UP001465976"/>
    </source>
</evidence>
<name>A0ABR3F6P6_9AGAR</name>
<sequence length="475" mass="53358">MAKAGLEGGISIEMLERILTLTKQQPLRVSLKIVSLDFRPSNRFLDLIRPSFHRWIFLRYDIAQIPETGLIASMAPIVWSLFPFLKEVASRTSSLLQVVMHARECPSLPHSAISELPWSQLAYLEVIGYRDPALGFLSQCNSLNTLVFGPGTYSRSAYQHVAWNLPNIKILKVTSSYDNAHLSQLTLPGLVDIELFCTDDTILQFVVDLVKRSSCRLAIITLHNLAFLDEEVERFLRKVGSSVIELTLEGQIPVVVFDSLADPTDSFLPKLESLTILHSVPPKSYFNSVLDDNGCSPEQQYPSELSPPLSPLLKAAKARCGALEGISTLKKLEIEVYRNAPLFALVEEIQKLQDSKTLVRVRVLDDIAHEGPTMVRLGLYLQKRFGALLSLKSRDDLNSQKLTKNVAVVKYLLRFLDVYTSGENFDPDTLTEVPSLNPTITSYAYRCYPGSQEHDVQQTARVIWKRINRMPISGK</sequence>